<comment type="caution">
    <text evidence="2">The sequence shown here is derived from an EMBL/GenBank/DDBJ whole genome shotgun (WGS) entry which is preliminary data.</text>
</comment>
<dbReference type="EMBL" id="SPAZ01000188">
    <property type="protein sequence ID" value="TQE30927.1"/>
    <property type="molecule type" value="Genomic_DNA"/>
</dbReference>
<feature type="transmembrane region" description="Helical" evidence="1">
    <location>
        <begin position="13"/>
        <end position="33"/>
    </location>
</feature>
<evidence type="ECO:0000313" key="3">
    <source>
        <dbReference type="Proteomes" id="UP000318720"/>
    </source>
</evidence>
<name>A0AAE8W043_9ACTN</name>
<feature type="transmembrane region" description="Helical" evidence="1">
    <location>
        <begin position="83"/>
        <end position="106"/>
    </location>
</feature>
<sequence length="193" mass="19976">MSELTGINNVAKLTAHLAAVAFMGSLQIMIVDWTHTRAHMAAAVCSRSALILAIQIALTWQFVAANHLGLSFTTDHADNVQVVAYLLTYLSFGAVAGLEIAILSAGMALGAWARRRSIAIGLAATALGGGAVLAYTVSKGGYLIAYQVGFPWSLSVEKAISSPFAGLGTLLMVVGLCLPMASHRATVDSAATS</sequence>
<dbReference type="Proteomes" id="UP000318720">
    <property type="component" value="Unassembled WGS sequence"/>
</dbReference>
<organism evidence="2 3">
    <name type="scientific">Streptomyces ipomoeae</name>
    <dbReference type="NCBI Taxonomy" id="103232"/>
    <lineage>
        <taxon>Bacteria</taxon>
        <taxon>Bacillati</taxon>
        <taxon>Actinomycetota</taxon>
        <taxon>Actinomycetes</taxon>
        <taxon>Kitasatosporales</taxon>
        <taxon>Streptomycetaceae</taxon>
        <taxon>Streptomyces</taxon>
    </lineage>
</organism>
<proteinExistence type="predicted"/>
<accession>A0AAE8W043</accession>
<reference evidence="2 3" key="1">
    <citation type="submission" date="2019-03" db="EMBL/GenBank/DDBJ databases">
        <title>Comparative genomic analyses of the sweetpotato soil rot pathogen, Streptomyces ipomoeae.</title>
        <authorList>
            <person name="Ruschel Soares N."/>
            <person name="Badger J.H."/>
            <person name="Huguet-Tapia J.C."/>
            <person name="Clark C.A."/>
            <person name="Pettis G.S."/>
        </authorList>
    </citation>
    <scope>NUCLEOTIDE SEQUENCE [LARGE SCALE GENOMIC DNA]</scope>
    <source>
        <strain evidence="2 3">88-35</strain>
    </source>
</reference>
<feature type="transmembrane region" description="Helical" evidence="1">
    <location>
        <begin position="40"/>
        <end position="63"/>
    </location>
</feature>
<evidence type="ECO:0000313" key="2">
    <source>
        <dbReference type="EMBL" id="TQE30927.1"/>
    </source>
</evidence>
<dbReference type="RefSeq" id="WP_141583466.1">
    <property type="nucleotide sequence ID" value="NZ_SPAZ01000188.1"/>
</dbReference>
<dbReference type="AlphaFoldDB" id="A0AAE8W043"/>
<protein>
    <submittedName>
        <fullName evidence="2">Uncharacterized protein</fullName>
    </submittedName>
</protein>
<keyword evidence="1" id="KW-0472">Membrane</keyword>
<keyword evidence="1" id="KW-0812">Transmembrane</keyword>
<feature type="transmembrane region" description="Helical" evidence="1">
    <location>
        <begin position="158"/>
        <end position="178"/>
    </location>
</feature>
<feature type="transmembrane region" description="Helical" evidence="1">
    <location>
        <begin position="118"/>
        <end position="138"/>
    </location>
</feature>
<evidence type="ECO:0000256" key="1">
    <source>
        <dbReference type="SAM" id="Phobius"/>
    </source>
</evidence>
<gene>
    <name evidence="2" type="ORF">Sipo8835_22895</name>
</gene>
<keyword evidence="1" id="KW-1133">Transmembrane helix</keyword>